<name>A0A7K0BSM3_9ACTN</name>
<keyword evidence="1" id="KW-0472">Membrane</keyword>
<dbReference type="AlphaFoldDB" id="A0A7K0BSM3"/>
<evidence type="ECO:0000256" key="1">
    <source>
        <dbReference type="SAM" id="Phobius"/>
    </source>
</evidence>
<feature type="transmembrane region" description="Helical" evidence="1">
    <location>
        <begin position="30"/>
        <end position="49"/>
    </location>
</feature>
<evidence type="ECO:0000313" key="3">
    <source>
        <dbReference type="Proteomes" id="UP000487268"/>
    </source>
</evidence>
<sequence>MIRSLALLAAVLVLLDTALTLPEPFPTLALLVAVATVGAVAWALAGLIFPRRDR</sequence>
<organism evidence="2 3">
    <name type="scientific">Actinomadura macrotermitis</name>
    <dbReference type="NCBI Taxonomy" id="2585200"/>
    <lineage>
        <taxon>Bacteria</taxon>
        <taxon>Bacillati</taxon>
        <taxon>Actinomycetota</taxon>
        <taxon>Actinomycetes</taxon>
        <taxon>Streptosporangiales</taxon>
        <taxon>Thermomonosporaceae</taxon>
        <taxon>Actinomadura</taxon>
    </lineage>
</organism>
<keyword evidence="1" id="KW-1133">Transmembrane helix</keyword>
<protein>
    <submittedName>
        <fullName evidence="2">Uncharacterized protein</fullName>
    </submittedName>
</protein>
<comment type="caution">
    <text evidence="2">The sequence shown here is derived from an EMBL/GenBank/DDBJ whole genome shotgun (WGS) entry which is preliminary data.</text>
</comment>
<accession>A0A7K0BSM3</accession>
<proteinExistence type="predicted"/>
<reference evidence="2 3" key="1">
    <citation type="submission" date="2019-10" db="EMBL/GenBank/DDBJ databases">
        <title>Actinomadura rubteroloni sp. nov. and Actinomadura macrotermitis sp. nov., isolated from the gut of fungus growing-termite Macrotermes natalensis.</title>
        <authorList>
            <person name="Benndorf R."/>
            <person name="Martin K."/>
            <person name="Kuefner M."/>
            <person name="De Beer W."/>
            <person name="Kaster A.-K."/>
            <person name="Vollmers J."/>
            <person name="Poulsen M."/>
            <person name="Beemelmanns C."/>
        </authorList>
    </citation>
    <scope>NUCLEOTIDE SEQUENCE [LARGE SCALE GENOMIC DNA]</scope>
    <source>
        <strain evidence="2 3">RB68</strain>
    </source>
</reference>
<keyword evidence="1" id="KW-0812">Transmembrane</keyword>
<gene>
    <name evidence="2" type="ORF">ACRB68_21980</name>
</gene>
<evidence type="ECO:0000313" key="2">
    <source>
        <dbReference type="EMBL" id="MQY04147.1"/>
    </source>
</evidence>
<dbReference type="RefSeq" id="WP_153531958.1">
    <property type="nucleotide sequence ID" value="NZ_WEGH01000001.1"/>
</dbReference>
<dbReference type="EMBL" id="WEGH01000001">
    <property type="protein sequence ID" value="MQY04147.1"/>
    <property type="molecule type" value="Genomic_DNA"/>
</dbReference>
<keyword evidence="3" id="KW-1185">Reference proteome</keyword>
<dbReference type="Proteomes" id="UP000487268">
    <property type="component" value="Unassembled WGS sequence"/>
</dbReference>